<feature type="signal peptide" evidence="9">
    <location>
        <begin position="1"/>
        <end position="31"/>
    </location>
</feature>
<keyword evidence="3" id="KW-0858">Xylan degradation</keyword>
<evidence type="ECO:0000256" key="1">
    <source>
        <dbReference type="ARBA" id="ARBA00004613"/>
    </source>
</evidence>
<proteinExistence type="predicted"/>
<organism evidence="11 12">
    <name type="scientific">Ktedonosporobacter rubrisoli</name>
    <dbReference type="NCBI Taxonomy" id="2509675"/>
    <lineage>
        <taxon>Bacteria</taxon>
        <taxon>Bacillati</taxon>
        <taxon>Chloroflexota</taxon>
        <taxon>Ktedonobacteria</taxon>
        <taxon>Ktedonobacterales</taxon>
        <taxon>Ktedonosporobacteraceae</taxon>
        <taxon>Ktedonosporobacter</taxon>
    </lineage>
</organism>
<dbReference type="GO" id="GO:0045493">
    <property type="term" value="P:xylan catabolic process"/>
    <property type="evidence" value="ECO:0007669"/>
    <property type="project" value="UniProtKB-KW"/>
</dbReference>
<evidence type="ECO:0000256" key="4">
    <source>
        <dbReference type="ARBA" id="ARBA00022729"/>
    </source>
</evidence>
<dbReference type="KEGG" id="kbs:EPA93_46010"/>
<evidence type="ECO:0000256" key="5">
    <source>
        <dbReference type="ARBA" id="ARBA00022801"/>
    </source>
</evidence>
<dbReference type="EMBL" id="CP035758">
    <property type="protein sequence ID" value="QBD82931.1"/>
    <property type="molecule type" value="Genomic_DNA"/>
</dbReference>
<dbReference type="PANTHER" id="PTHR38050:SF2">
    <property type="entry name" value="FERULOYL ESTERASE C-RELATED"/>
    <property type="match status" value="1"/>
</dbReference>
<dbReference type="PROSITE" id="PS51257">
    <property type="entry name" value="PROKAR_LIPOPROTEIN"/>
    <property type="match status" value="1"/>
</dbReference>
<evidence type="ECO:0000256" key="6">
    <source>
        <dbReference type="ARBA" id="ARBA00023277"/>
    </source>
</evidence>
<evidence type="ECO:0000259" key="10">
    <source>
        <dbReference type="Pfam" id="PF02230"/>
    </source>
</evidence>
<dbReference type="Pfam" id="PF02230">
    <property type="entry name" value="Abhydrolase_2"/>
    <property type="match status" value="1"/>
</dbReference>
<feature type="region of interest" description="Disordered" evidence="8">
    <location>
        <begin position="35"/>
        <end position="58"/>
    </location>
</feature>
<feature type="chain" id="PRO_5020976851" description="Phospholipase/carboxylesterase/thioesterase domain-containing protein" evidence="9">
    <location>
        <begin position="32"/>
        <end position="347"/>
    </location>
</feature>
<keyword evidence="12" id="KW-1185">Reference proteome</keyword>
<dbReference type="SUPFAM" id="SSF53474">
    <property type="entry name" value="alpha/beta-Hydrolases"/>
    <property type="match status" value="1"/>
</dbReference>
<dbReference type="OrthoDB" id="9764953at2"/>
<evidence type="ECO:0000256" key="8">
    <source>
        <dbReference type="SAM" id="MobiDB-lite"/>
    </source>
</evidence>
<dbReference type="InterPro" id="IPR029058">
    <property type="entry name" value="AB_hydrolase_fold"/>
</dbReference>
<keyword evidence="7" id="KW-0624">Polysaccharide degradation</keyword>
<feature type="domain" description="Phospholipase/carboxylesterase/thioesterase" evidence="10">
    <location>
        <begin position="108"/>
        <end position="253"/>
    </location>
</feature>
<evidence type="ECO:0000313" key="11">
    <source>
        <dbReference type="EMBL" id="QBD82931.1"/>
    </source>
</evidence>
<keyword evidence="5" id="KW-0378">Hydrolase</keyword>
<keyword evidence="2" id="KW-0964">Secreted</keyword>
<evidence type="ECO:0000256" key="7">
    <source>
        <dbReference type="ARBA" id="ARBA00023326"/>
    </source>
</evidence>
<dbReference type="Gene3D" id="3.40.50.1820">
    <property type="entry name" value="alpha/beta hydrolase"/>
    <property type="match status" value="1"/>
</dbReference>
<reference evidence="11 12" key="1">
    <citation type="submission" date="2019-01" db="EMBL/GenBank/DDBJ databases">
        <title>Ktedonosporobacter rubrisoli SCAWS-G2.</title>
        <authorList>
            <person name="Huang Y."/>
            <person name="Yan B."/>
        </authorList>
    </citation>
    <scope>NUCLEOTIDE SEQUENCE [LARGE SCALE GENOMIC DNA]</scope>
    <source>
        <strain evidence="11 12">SCAWS-G2</strain>
    </source>
</reference>
<dbReference type="GO" id="GO:0030600">
    <property type="term" value="F:feruloyl esterase activity"/>
    <property type="evidence" value="ECO:0007669"/>
    <property type="project" value="InterPro"/>
</dbReference>
<keyword evidence="4 9" id="KW-0732">Signal</keyword>
<dbReference type="AlphaFoldDB" id="A0A4V0Z0E4"/>
<dbReference type="Proteomes" id="UP000290365">
    <property type="component" value="Chromosome"/>
</dbReference>
<evidence type="ECO:0000256" key="2">
    <source>
        <dbReference type="ARBA" id="ARBA00022525"/>
    </source>
</evidence>
<accession>A0A4V0Z0E4</accession>
<name>A0A4V0Z0E4_KTERU</name>
<sequence>MHQVRSYRNSGILFMVILCCAAALGSCSMLAPQSTSSAHPSAAKIPTPTTATPTASPMSANVDCNKASPIQPGTTQNQVVSAHPQASRGEHTRSYLVHLPSSYTGKTALPVVIVFHGHGGDAANAEQSTGFSQLADSEQFLAVYPQGLLDDDHLPFWASIGPLDYNIDETLFMNDMLNKLEHDFCVDTQRIYATGFSNGGGMSGFVACKLAHRIAAVAPIAGNYYDVQGGCKPGRPVPILEIHGSQDPIVPYNGISPETNPQWPLPSVHDWLQAWATRNGCTKGPQQFFQDSDTTGLQWTNCQQNATVMHYRIEGGGHSIPATIGKQPTSLVIWNFFKAHPMPQKTT</sequence>
<evidence type="ECO:0000256" key="3">
    <source>
        <dbReference type="ARBA" id="ARBA00022651"/>
    </source>
</evidence>
<dbReference type="GO" id="GO:0005576">
    <property type="term" value="C:extracellular region"/>
    <property type="evidence" value="ECO:0007669"/>
    <property type="project" value="UniProtKB-SubCell"/>
</dbReference>
<comment type="subcellular location">
    <subcellularLocation>
        <location evidence="1">Secreted</location>
    </subcellularLocation>
</comment>
<keyword evidence="6" id="KW-0119">Carbohydrate metabolism</keyword>
<dbReference type="InterPro" id="IPR043595">
    <property type="entry name" value="FaeB/C/D"/>
</dbReference>
<dbReference type="PANTHER" id="PTHR38050">
    <property type="match status" value="1"/>
</dbReference>
<feature type="compositionally biased region" description="Low complexity" evidence="8">
    <location>
        <begin position="40"/>
        <end position="58"/>
    </location>
</feature>
<evidence type="ECO:0000256" key="9">
    <source>
        <dbReference type="SAM" id="SignalP"/>
    </source>
</evidence>
<evidence type="ECO:0000313" key="12">
    <source>
        <dbReference type="Proteomes" id="UP000290365"/>
    </source>
</evidence>
<dbReference type="InterPro" id="IPR003140">
    <property type="entry name" value="PLipase/COase/thioEstase"/>
</dbReference>
<protein>
    <recommendedName>
        <fullName evidence="10">Phospholipase/carboxylesterase/thioesterase domain-containing protein</fullName>
    </recommendedName>
</protein>
<gene>
    <name evidence="11" type="ORF">EPA93_46010</name>
</gene>